<proteinExistence type="predicted"/>
<dbReference type="InterPro" id="IPR011050">
    <property type="entry name" value="Pectin_lyase_fold/virulence"/>
</dbReference>
<reference evidence="4" key="1">
    <citation type="submission" date="2017-06" db="EMBL/GenBank/DDBJ databases">
        <authorList>
            <person name="Zhao X."/>
        </authorList>
    </citation>
    <scope>NUCLEOTIDE SEQUENCE [LARGE SCALE GENOMIC DNA]</scope>
</reference>
<evidence type="ECO:0000256" key="1">
    <source>
        <dbReference type="ARBA" id="ARBA00004328"/>
    </source>
</evidence>
<dbReference type="Gene3D" id="3.30.1910.20">
    <property type="entry name" value="asparaginyl-tRNA synthetase, N-terminal domain"/>
    <property type="match status" value="1"/>
</dbReference>
<evidence type="ECO:0000313" key="4">
    <source>
        <dbReference type="Proteomes" id="UP000223363"/>
    </source>
</evidence>
<keyword evidence="2" id="KW-0946">Virion</keyword>
<evidence type="ECO:0000313" key="3">
    <source>
        <dbReference type="EMBL" id="ATA65472.1"/>
    </source>
</evidence>
<dbReference type="SUPFAM" id="SSF51126">
    <property type="entry name" value="Pectin lyase-like"/>
    <property type="match status" value="1"/>
</dbReference>
<accession>A0A289ZIG9</accession>
<sequence length="688" mass="73962">MSNYSQQSKVLLVSVINQDKGTFISPNDVYFIGPTANDHPDYDTKVTMVALEDSPYRDSKVIEYNKVEFSGIFSVPLIFTAAGNILTTSDLIKRINEEYGTQLDDTDIIVEPVTPVLLSSTVAMVTVRAAPNALIIKGQLTVYFSDTASIRKWIRNVSTEYSSDGKTLRISGSNRRVDKKVVIGNAIDYLPATSAMALSLGADGKFNEVMTLPTQSPVKVRFREGSLLEVVGPSDETSYDRNGKLLRISPQLPPIFETIGNLAQIKATFDDNGPDFNPNYSIKVKRARSGVVYYVDSVNGNDLNGQGTEQSPYKSFNAAITRTPLARTIVIKDGSSFKSGEGPSAPIEDRSLDIVTSGTNKVTLSGACKVSAWTKSPGQDNVYVATLTDKVGGVADYIAAGTSGRATQLTAVASIAAAATTKGSYYPEEGKVYVHTLDDRAPDNKLVVISANPVISVKGNSQVYLENLIIVDSINGVVVEATSVDKVPNFYAVNCEFKNSAGRGLSGYGSTVQTEGCKFTANASNATYYDLDRQSPGLGIKSRFSESSNTFEWNGTVDPFTGSTTLAIAGTVGTRCKNVYSNCFGRPILDYGTNTATANYSLTVGQSTINDVLNGALITSGHPDTSRYGRAMTLVFSSKLTQRDGAFTLASIGNGNIYLYDTPVGKMGQYGLSDPYKFIYTSSQRAQQ</sequence>
<evidence type="ECO:0000256" key="2">
    <source>
        <dbReference type="ARBA" id="ARBA00022844"/>
    </source>
</evidence>
<dbReference type="Proteomes" id="UP000223363">
    <property type="component" value="Segment"/>
</dbReference>
<keyword evidence="4" id="KW-1185">Reference proteome</keyword>
<dbReference type="GO" id="GO:0044423">
    <property type="term" value="C:virion component"/>
    <property type="evidence" value="ECO:0007669"/>
    <property type="project" value="UniProtKB-KW"/>
</dbReference>
<comment type="subcellular location">
    <subcellularLocation>
        <location evidence="1">Virion</location>
    </subcellularLocation>
</comment>
<dbReference type="GO" id="GO:0019058">
    <property type="term" value="P:viral life cycle"/>
    <property type="evidence" value="ECO:0007669"/>
    <property type="project" value="UniProtKB-ARBA"/>
</dbReference>
<dbReference type="EMBL" id="MF285618">
    <property type="protein sequence ID" value="ATA65472.1"/>
    <property type="molecule type" value="Genomic_DNA"/>
</dbReference>
<gene>
    <name evidence="3" type="ORF">2050HW_00137</name>
</gene>
<name>A0A289ZIG9_9CAUD</name>
<organism evidence="3 4">
    <name type="scientific">Serratia phage vB_SmaM_ 2050HW</name>
    <dbReference type="NCBI Taxonomy" id="2024252"/>
    <lineage>
        <taxon>Viruses</taxon>
        <taxon>Duplodnaviria</taxon>
        <taxon>Heunggongvirae</taxon>
        <taxon>Uroviricota</taxon>
        <taxon>Caudoviricetes</taxon>
        <taxon>Chimalliviridae</taxon>
        <taxon>Moabitevirus</taxon>
        <taxon>Moabitevirus mv2050HW</taxon>
    </lineage>
</organism>
<dbReference type="GO" id="GO:0051701">
    <property type="term" value="P:biological process involved in interaction with host"/>
    <property type="evidence" value="ECO:0007669"/>
    <property type="project" value="UniProtKB-ARBA"/>
</dbReference>
<dbReference type="Pfam" id="PF25613">
    <property type="entry name" value="DUF7941"/>
    <property type="match status" value="1"/>
</dbReference>
<dbReference type="InterPro" id="IPR057701">
    <property type="entry name" value="DUF7941"/>
</dbReference>
<protein>
    <submittedName>
        <fullName evidence="3">Uncharacterized protein</fullName>
    </submittedName>
</protein>